<evidence type="ECO:0000256" key="2">
    <source>
        <dbReference type="SAM" id="SignalP"/>
    </source>
</evidence>
<accession>A0A6A6ZW37</accession>
<keyword evidence="2" id="KW-0732">Signal</keyword>
<protein>
    <recommendedName>
        <fullName evidence="5">Extracellular membrane protein CFEM domain-containing protein</fullName>
    </recommendedName>
</protein>
<evidence type="ECO:0000313" key="4">
    <source>
        <dbReference type="Proteomes" id="UP000799424"/>
    </source>
</evidence>
<proteinExistence type="predicted"/>
<feature type="region of interest" description="Disordered" evidence="1">
    <location>
        <begin position="312"/>
        <end position="332"/>
    </location>
</feature>
<reference evidence="3" key="1">
    <citation type="journal article" date="2020" name="Stud. Mycol.">
        <title>101 Dothideomycetes genomes: a test case for predicting lifestyles and emergence of pathogens.</title>
        <authorList>
            <person name="Haridas S."/>
            <person name="Albert R."/>
            <person name="Binder M."/>
            <person name="Bloem J."/>
            <person name="Labutti K."/>
            <person name="Salamov A."/>
            <person name="Andreopoulos B."/>
            <person name="Baker S."/>
            <person name="Barry K."/>
            <person name="Bills G."/>
            <person name="Bluhm B."/>
            <person name="Cannon C."/>
            <person name="Castanera R."/>
            <person name="Culley D."/>
            <person name="Daum C."/>
            <person name="Ezra D."/>
            <person name="Gonzalez J."/>
            <person name="Henrissat B."/>
            <person name="Kuo A."/>
            <person name="Liang C."/>
            <person name="Lipzen A."/>
            <person name="Lutzoni F."/>
            <person name="Magnuson J."/>
            <person name="Mondo S."/>
            <person name="Nolan M."/>
            <person name="Ohm R."/>
            <person name="Pangilinan J."/>
            <person name="Park H.-J."/>
            <person name="Ramirez L."/>
            <person name="Alfaro M."/>
            <person name="Sun H."/>
            <person name="Tritt A."/>
            <person name="Yoshinaga Y."/>
            <person name="Zwiers L.-H."/>
            <person name="Turgeon B."/>
            <person name="Goodwin S."/>
            <person name="Spatafora J."/>
            <person name="Crous P."/>
            <person name="Grigoriev I."/>
        </authorList>
    </citation>
    <scope>NUCLEOTIDE SEQUENCE</scope>
    <source>
        <strain evidence="3">CBS 113818</strain>
    </source>
</reference>
<feature type="chain" id="PRO_5025618630" description="Extracellular membrane protein CFEM domain-containing protein" evidence="2">
    <location>
        <begin position="25"/>
        <end position="358"/>
    </location>
</feature>
<feature type="signal peptide" evidence="2">
    <location>
        <begin position="1"/>
        <end position="24"/>
    </location>
</feature>
<name>A0A6A6ZW37_9PLEO</name>
<evidence type="ECO:0000313" key="3">
    <source>
        <dbReference type="EMBL" id="KAF2824545.1"/>
    </source>
</evidence>
<dbReference type="EMBL" id="MU006230">
    <property type="protein sequence ID" value="KAF2824545.1"/>
    <property type="molecule type" value="Genomic_DNA"/>
</dbReference>
<evidence type="ECO:0008006" key="5">
    <source>
        <dbReference type="Google" id="ProtNLM"/>
    </source>
</evidence>
<sequence>MLSAFKYPTTLSLCALLFSSLASSQKGCLFRDDACKAKTWNEEYGCLMKSNSLRTIMDCVEIKEQPGADLEYSICRPLDNGIDDDLEQYYYTSASKKGQWCTKPRTILIKGPLTYKNGWKLSIMGALEACPEADPDFHNCLCMQNVKIEAMNALAQYFKKVTSQDLECPKKLPKRSTSFLDEMAETPHLNQARDNATDFHRHTLHPRALAEFTIDRWGRPVYADGRGTGYPLPYYDQYISNQAARRCYIHPEVNVEASCRTWRLATPVTLALSQRPIKAVYAQQFTPTAVQSTLSAQPDTTSIVAEQLVEASASSSGGSSTPTPTGAAGTGSARRAQGDVGVLLHVVVMMVAGVFLAL</sequence>
<evidence type="ECO:0000256" key="1">
    <source>
        <dbReference type="SAM" id="MobiDB-lite"/>
    </source>
</evidence>
<organism evidence="3 4">
    <name type="scientific">Ophiobolus disseminans</name>
    <dbReference type="NCBI Taxonomy" id="1469910"/>
    <lineage>
        <taxon>Eukaryota</taxon>
        <taxon>Fungi</taxon>
        <taxon>Dikarya</taxon>
        <taxon>Ascomycota</taxon>
        <taxon>Pezizomycotina</taxon>
        <taxon>Dothideomycetes</taxon>
        <taxon>Pleosporomycetidae</taxon>
        <taxon>Pleosporales</taxon>
        <taxon>Pleosporineae</taxon>
        <taxon>Phaeosphaeriaceae</taxon>
        <taxon>Ophiobolus</taxon>
    </lineage>
</organism>
<dbReference type="OrthoDB" id="3793565at2759"/>
<gene>
    <name evidence="3" type="ORF">CC86DRAFT_371843</name>
</gene>
<dbReference type="AlphaFoldDB" id="A0A6A6ZW37"/>
<keyword evidence="4" id="KW-1185">Reference proteome</keyword>
<dbReference type="Proteomes" id="UP000799424">
    <property type="component" value="Unassembled WGS sequence"/>
</dbReference>